<comment type="caution">
    <text evidence="8">The sequence shown here is derived from an EMBL/GenBank/DDBJ whole genome shotgun (WGS) entry which is preliminary data.</text>
</comment>
<comment type="subcellular location">
    <subcellularLocation>
        <location evidence="1">Cytoplasm</location>
    </subcellularLocation>
</comment>
<dbReference type="PROSITE" id="PS00552">
    <property type="entry name" value="HTH_MERR_1"/>
    <property type="match status" value="1"/>
</dbReference>
<feature type="compositionally biased region" description="Basic and acidic residues" evidence="6">
    <location>
        <begin position="127"/>
        <end position="152"/>
    </location>
</feature>
<dbReference type="EMBL" id="JAXAFJ010000002">
    <property type="protein sequence ID" value="MDX6805631.1"/>
    <property type="molecule type" value="Genomic_DNA"/>
</dbReference>
<dbReference type="Gene3D" id="1.10.1660.10">
    <property type="match status" value="1"/>
</dbReference>
<accession>A0ABU4RM09</accession>
<dbReference type="InterPro" id="IPR000551">
    <property type="entry name" value="MerR-type_HTH_dom"/>
</dbReference>
<name>A0ABU4RM09_9HYPH</name>
<dbReference type="PANTHER" id="PTHR30204">
    <property type="entry name" value="REDOX-CYCLING DRUG-SENSING TRANSCRIPTIONAL ACTIVATOR SOXR"/>
    <property type="match status" value="1"/>
</dbReference>
<evidence type="ECO:0000313" key="9">
    <source>
        <dbReference type="Proteomes" id="UP001274321"/>
    </source>
</evidence>
<keyword evidence="4" id="KW-0238">DNA-binding</keyword>
<dbReference type="PROSITE" id="PS50937">
    <property type="entry name" value="HTH_MERR_2"/>
    <property type="match status" value="1"/>
</dbReference>
<dbReference type="InterPro" id="IPR011789">
    <property type="entry name" value="CueR"/>
</dbReference>
<protein>
    <submittedName>
        <fullName evidence="8">Cu(I)-responsive transcriptional regulator</fullName>
    </submittedName>
</protein>
<dbReference type="SUPFAM" id="SSF46955">
    <property type="entry name" value="Putative DNA-binding domain"/>
    <property type="match status" value="1"/>
</dbReference>
<keyword evidence="3" id="KW-0805">Transcription regulation</keyword>
<keyword evidence="5" id="KW-0804">Transcription</keyword>
<dbReference type="NCBIfam" id="TIGR02044">
    <property type="entry name" value="CueR"/>
    <property type="match status" value="1"/>
</dbReference>
<feature type="domain" description="HTH merR-type" evidence="7">
    <location>
        <begin position="1"/>
        <end position="68"/>
    </location>
</feature>
<dbReference type="Proteomes" id="UP001274321">
    <property type="component" value="Unassembled WGS sequence"/>
</dbReference>
<evidence type="ECO:0000256" key="1">
    <source>
        <dbReference type="ARBA" id="ARBA00004496"/>
    </source>
</evidence>
<evidence type="ECO:0000256" key="3">
    <source>
        <dbReference type="ARBA" id="ARBA00023015"/>
    </source>
</evidence>
<sequence length="152" mass="16782">MNIAEAARRAGLTPKAIRFYEAQGLLRPIRASNGYRAFGDPDVHTLRFLKRARDLGFSVEECRALLALYHESERSNAEVKALAESRVAEIDRRLADLSSIRTALARLASLCSGDERPDCPILDDLAGEERPEEKAKGHNGKSHGEPRRSTAA</sequence>
<dbReference type="InterPro" id="IPR047057">
    <property type="entry name" value="MerR_fam"/>
</dbReference>
<evidence type="ECO:0000256" key="5">
    <source>
        <dbReference type="ARBA" id="ARBA00023163"/>
    </source>
</evidence>
<feature type="region of interest" description="Disordered" evidence="6">
    <location>
        <begin position="113"/>
        <end position="152"/>
    </location>
</feature>
<organism evidence="8 9">
    <name type="scientific">Terrihabitans rhizophilus</name>
    <dbReference type="NCBI Taxonomy" id="3092662"/>
    <lineage>
        <taxon>Bacteria</taxon>
        <taxon>Pseudomonadati</taxon>
        <taxon>Pseudomonadota</taxon>
        <taxon>Alphaproteobacteria</taxon>
        <taxon>Hyphomicrobiales</taxon>
        <taxon>Terrihabitans</taxon>
    </lineage>
</organism>
<evidence type="ECO:0000256" key="2">
    <source>
        <dbReference type="ARBA" id="ARBA00022490"/>
    </source>
</evidence>
<dbReference type="Pfam" id="PF09278">
    <property type="entry name" value="MerR-DNA-bind"/>
    <property type="match status" value="1"/>
</dbReference>
<dbReference type="SMART" id="SM00422">
    <property type="entry name" value="HTH_MERR"/>
    <property type="match status" value="1"/>
</dbReference>
<dbReference type="Pfam" id="PF00376">
    <property type="entry name" value="MerR"/>
    <property type="match status" value="1"/>
</dbReference>
<proteinExistence type="predicted"/>
<dbReference type="PANTHER" id="PTHR30204:SF94">
    <property type="entry name" value="HEAVY METAL-DEPENDENT TRANSCRIPTIONAL REGULATOR HI_0293-RELATED"/>
    <property type="match status" value="1"/>
</dbReference>
<dbReference type="PRINTS" id="PR00040">
    <property type="entry name" value="HTHMERR"/>
</dbReference>
<keyword evidence="2" id="KW-0963">Cytoplasm</keyword>
<keyword evidence="9" id="KW-1185">Reference proteome</keyword>
<gene>
    <name evidence="8" type="primary">cueR</name>
    <name evidence="8" type="ORF">SCD90_06115</name>
</gene>
<dbReference type="RefSeq" id="WP_319843740.1">
    <property type="nucleotide sequence ID" value="NZ_JAXAFJ010000002.1"/>
</dbReference>
<reference evidence="8 9" key="1">
    <citation type="submission" date="2023-11" db="EMBL/GenBank/DDBJ databases">
        <authorList>
            <person name="Bao R."/>
        </authorList>
    </citation>
    <scope>NUCLEOTIDE SEQUENCE [LARGE SCALE GENOMIC DNA]</scope>
    <source>
        <strain evidence="8 9">PJ23</strain>
    </source>
</reference>
<dbReference type="InterPro" id="IPR015358">
    <property type="entry name" value="Tscrpt_reg_MerR_DNA-bd"/>
</dbReference>
<dbReference type="InterPro" id="IPR009061">
    <property type="entry name" value="DNA-bd_dom_put_sf"/>
</dbReference>
<evidence type="ECO:0000259" key="7">
    <source>
        <dbReference type="PROSITE" id="PS50937"/>
    </source>
</evidence>
<evidence type="ECO:0000256" key="4">
    <source>
        <dbReference type="ARBA" id="ARBA00023125"/>
    </source>
</evidence>
<evidence type="ECO:0000313" key="8">
    <source>
        <dbReference type="EMBL" id="MDX6805631.1"/>
    </source>
</evidence>
<evidence type="ECO:0000256" key="6">
    <source>
        <dbReference type="SAM" id="MobiDB-lite"/>
    </source>
</evidence>